<feature type="modified residue" description="N6-(pyridoxal phosphate)lysine" evidence="9">
    <location>
        <position position="260"/>
    </location>
</feature>
<evidence type="ECO:0000256" key="3">
    <source>
        <dbReference type="ARBA" id="ARBA00022576"/>
    </source>
</evidence>
<dbReference type="InterPro" id="IPR005815">
    <property type="entry name" value="BioA"/>
</dbReference>
<keyword evidence="9" id="KW-0963">Cytoplasm</keyword>
<dbReference type="NCBIfam" id="NF004624">
    <property type="entry name" value="PRK05964.1"/>
    <property type="match status" value="1"/>
</dbReference>
<dbReference type="GO" id="GO:0004015">
    <property type="term" value="F:adenosylmethionine-8-amino-7-oxononanoate transaminase activity"/>
    <property type="evidence" value="ECO:0007669"/>
    <property type="project" value="UniProtKB-UniRule"/>
</dbReference>
<feature type="site" description="Participates in the substrate recognition with KAPA and in a stacking interaction with the adenine ring of SAM" evidence="9">
    <location>
        <position position="10"/>
    </location>
</feature>
<dbReference type="EMBL" id="JAAIKE010000001">
    <property type="protein sequence ID" value="NEX45499.1"/>
    <property type="molecule type" value="Genomic_DNA"/>
</dbReference>
<keyword evidence="3 9" id="KW-0032">Aminotransferase</keyword>
<dbReference type="Gene3D" id="3.90.1150.10">
    <property type="entry name" value="Aspartate Aminotransferase, domain 1"/>
    <property type="match status" value="1"/>
</dbReference>
<evidence type="ECO:0000256" key="9">
    <source>
        <dbReference type="HAMAP-Rule" id="MF_00834"/>
    </source>
</evidence>
<evidence type="ECO:0000256" key="7">
    <source>
        <dbReference type="ARBA" id="ARBA00022898"/>
    </source>
</evidence>
<evidence type="ECO:0000313" key="10">
    <source>
        <dbReference type="EMBL" id="NEX45499.1"/>
    </source>
</evidence>
<dbReference type="AlphaFoldDB" id="A0A6B3RQV7"/>
<dbReference type="PANTHER" id="PTHR42684:SF3">
    <property type="entry name" value="ADENOSYLMETHIONINE-8-AMINO-7-OXONONANOATE AMINOTRANSFERASE"/>
    <property type="match status" value="1"/>
</dbReference>
<comment type="catalytic activity">
    <reaction evidence="8 9">
        <text>(8S)-8-amino-7-oxononanoate + S-adenosyl-L-methionine = S-adenosyl-4-methylsulfanyl-2-oxobutanoate + (7R,8S)-7,8-diammoniononanoate</text>
        <dbReference type="Rhea" id="RHEA:16861"/>
        <dbReference type="ChEBI" id="CHEBI:16490"/>
        <dbReference type="ChEBI" id="CHEBI:59789"/>
        <dbReference type="ChEBI" id="CHEBI:149468"/>
        <dbReference type="ChEBI" id="CHEBI:149469"/>
        <dbReference type="EC" id="2.6.1.62"/>
    </reaction>
</comment>
<dbReference type="HAMAP" id="MF_00834">
    <property type="entry name" value="BioA"/>
    <property type="match status" value="1"/>
</dbReference>
<accession>A0A6B3RQV7</accession>
<dbReference type="Pfam" id="PF00202">
    <property type="entry name" value="Aminotran_3"/>
    <property type="match status" value="1"/>
</dbReference>
<comment type="subunit">
    <text evidence="9">Homodimer.</text>
</comment>
<evidence type="ECO:0000256" key="8">
    <source>
        <dbReference type="ARBA" id="ARBA00048449"/>
    </source>
</evidence>
<comment type="subcellular location">
    <subcellularLocation>
        <location evidence="9">Cytoplasm</location>
    </subcellularLocation>
</comment>
<organism evidence="10 11">
    <name type="scientific">Pseudotabrizicola algicola</name>
    <dbReference type="NCBI Taxonomy" id="2709381"/>
    <lineage>
        <taxon>Bacteria</taxon>
        <taxon>Pseudomonadati</taxon>
        <taxon>Pseudomonadota</taxon>
        <taxon>Alphaproteobacteria</taxon>
        <taxon>Rhodobacterales</taxon>
        <taxon>Paracoccaceae</taxon>
        <taxon>Pseudotabrizicola</taxon>
    </lineage>
</organism>
<evidence type="ECO:0000256" key="1">
    <source>
        <dbReference type="ARBA" id="ARBA00001933"/>
    </source>
</evidence>
<sequence length="418" mass="45485">MTHSPIWHPFTQHALFPRMRPIASAKGAWLMDADGTPVFDAISSWWVTTHGHCHPAIVAAIRDQAGRLDQVIFAGYSHEPAEDFARRLMARVPDTLTRVFFSDSGSTSVEVALKMALGHFHHRGEARHRVIVLQNGYHGDTVGTMSTGETGAFTQPYEPLLFAVDRLPFPSEGHEQATIDALEALARRSDTAALLIEPLVQGAAGMRCYRPEVLVEMAAICARYGVLLIADEVMTGWGRTGRFLACDHAEVRPDILCLSKGITGGHLPLAVTLCREEIFQSHWSTDRRRTFFHSSSYTANPIACAAAAANLSIWEDEPVQSRIDAVSALQAEAVSRLAGVKGLTGVRSLGTILAAEIGPPREGYMAEITPELMGFFQSRNLLIRPIGQTVYLLPPYCSTGDELAACHDAIAEAADAFG</sequence>
<dbReference type="FunFam" id="3.40.640.10:FF:000004">
    <property type="entry name" value="Acetylornithine aminotransferase"/>
    <property type="match status" value="1"/>
</dbReference>
<dbReference type="InterPro" id="IPR015421">
    <property type="entry name" value="PyrdxlP-dep_Trfase_major"/>
</dbReference>
<dbReference type="Gene3D" id="3.40.640.10">
    <property type="entry name" value="Type I PLP-dependent aspartate aminotransferase-like (Major domain)"/>
    <property type="match status" value="1"/>
</dbReference>
<dbReference type="RefSeq" id="WP_164609481.1">
    <property type="nucleotide sequence ID" value="NZ_JAAIKE010000001.1"/>
</dbReference>
<dbReference type="GO" id="GO:0030170">
    <property type="term" value="F:pyridoxal phosphate binding"/>
    <property type="evidence" value="ECO:0007669"/>
    <property type="project" value="UniProtKB-UniRule"/>
</dbReference>
<protein>
    <recommendedName>
        <fullName evidence="9">Adenosylmethionine-8-amino-7-oxononanoate aminotransferase</fullName>
        <ecNumber evidence="9">2.6.1.62</ecNumber>
    </recommendedName>
    <alternativeName>
        <fullName evidence="9">7,8-diamino-pelargonic acid aminotransferase</fullName>
        <shortName evidence="9">DAPA AT</shortName>
        <shortName evidence="9">DAPA aminotransferase</shortName>
    </alternativeName>
    <alternativeName>
        <fullName evidence="9">7,8-diaminononanoate synthase</fullName>
        <shortName evidence="9">DANS</shortName>
    </alternativeName>
    <alternativeName>
        <fullName evidence="9">Diaminopelargonic acid synthase</fullName>
    </alternativeName>
</protein>
<dbReference type="GO" id="GO:0009102">
    <property type="term" value="P:biotin biosynthetic process"/>
    <property type="evidence" value="ECO:0007669"/>
    <property type="project" value="UniProtKB-UniRule"/>
</dbReference>
<dbReference type="InterPro" id="IPR015422">
    <property type="entry name" value="PyrdxlP-dep_Trfase_small"/>
</dbReference>
<reference evidence="10 11" key="1">
    <citation type="submission" date="2020-02" db="EMBL/GenBank/DDBJ databases">
        <title>Rhodobacter algicola sp. nov., isolated from microalga culture.</title>
        <authorList>
            <person name="Park C.-Y."/>
        </authorList>
    </citation>
    <scope>NUCLEOTIDE SEQUENCE [LARGE SCALE GENOMIC DNA]</scope>
    <source>
        <strain evidence="10 11">ETT8</strain>
    </source>
</reference>
<feature type="binding site" evidence="9">
    <location>
        <position position="137"/>
    </location>
    <ligand>
        <name>substrate</name>
    </ligand>
</feature>
<dbReference type="InterPro" id="IPR005814">
    <property type="entry name" value="Aminotrans_3"/>
</dbReference>
<feature type="binding site" evidence="9">
    <location>
        <position position="260"/>
    </location>
    <ligand>
        <name>substrate</name>
    </ligand>
</feature>
<keyword evidence="6 9" id="KW-0093">Biotin biosynthesis</keyword>
<dbReference type="SUPFAM" id="SSF53383">
    <property type="entry name" value="PLP-dependent transferases"/>
    <property type="match status" value="1"/>
</dbReference>
<keyword evidence="7 9" id="KW-0663">Pyridoxal phosphate</keyword>
<evidence type="ECO:0000256" key="4">
    <source>
        <dbReference type="ARBA" id="ARBA00022679"/>
    </source>
</evidence>
<dbReference type="UniPathway" id="UPA00078">
    <property type="reaction ID" value="UER00160"/>
</dbReference>
<dbReference type="PANTHER" id="PTHR42684">
    <property type="entry name" value="ADENOSYLMETHIONINE-8-AMINO-7-OXONONANOATE AMINOTRANSFERASE"/>
    <property type="match status" value="1"/>
</dbReference>
<keyword evidence="11" id="KW-1185">Reference proteome</keyword>
<dbReference type="Proteomes" id="UP000481421">
    <property type="component" value="Unassembled WGS sequence"/>
</dbReference>
<feature type="binding site" evidence="9">
    <location>
        <begin position="295"/>
        <end position="296"/>
    </location>
    <ligand>
        <name>pyridoxal 5'-phosphate</name>
        <dbReference type="ChEBI" id="CHEBI:597326"/>
    </ligand>
</feature>
<evidence type="ECO:0000256" key="5">
    <source>
        <dbReference type="ARBA" id="ARBA00022691"/>
    </source>
</evidence>
<comment type="similarity">
    <text evidence="9">Belongs to the class-III pyridoxal-phosphate-dependent aminotransferase family. BioA subfamily.</text>
</comment>
<name>A0A6B3RQV7_9RHOB</name>
<evidence type="ECO:0000256" key="6">
    <source>
        <dbReference type="ARBA" id="ARBA00022756"/>
    </source>
</evidence>
<feature type="binding site" evidence="9">
    <location>
        <position position="45"/>
    </location>
    <ligand>
        <name>substrate</name>
    </ligand>
</feature>
<dbReference type="GO" id="GO:0005737">
    <property type="term" value="C:cytoplasm"/>
    <property type="evidence" value="ECO:0007669"/>
    <property type="project" value="UniProtKB-SubCell"/>
</dbReference>
<feature type="binding site" evidence="9">
    <location>
        <begin position="105"/>
        <end position="106"/>
    </location>
    <ligand>
        <name>pyridoxal 5'-phosphate</name>
        <dbReference type="ChEBI" id="CHEBI:597326"/>
    </ligand>
</feature>
<keyword evidence="5 9" id="KW-0949">S-adenosyl-L-methionine</keyword>
<comment type="function">
    <text evidence="9">Catalyzes the transfer of the alpha-amino group from S-adenosyl-L-methionine (SAM) to 7-keto-8-aminopelargonic acid (KAPA) to form 7,8-diaminopelargonic acid (DAPA). It is the only aminotransferase known to utilize SAM as an amino donor.</text>
</comment>
<dbReference type="EC" id="2.6.1.62" evidence="9"/>
<feature type="binding site" evidence="9">
    <location>
        <position position="294"/>
    </location>
    <ligand>
        <name>substrate</name>
    </ligand>
</feature>
<gene>
    <name evidence="9" type="primary">bioA</name>
    <name evidence="10" type="ORF">G3572_04730</name>
</gene>
<dbReference type="CDD" id="cd00610">
    <property type="entry name" value="OAT_like"/>
    <property type="match status" value="1"/>
</dbReference>
<dbReference type="NCBIfam" id="TIGR00508">
    <property type="entry name" value="bioA"/>
    <property type="match status" value="1"/>
</dbReference>
<dbReference type="InterPro" id="IPR015424">
    <property type="entry name" value="PyrdxlP-dep_Trfase"/>
</dbReference>
<evidence type="ECO:0000313" key="11">
    <source>
        <dbReference type="Proteomes" id="UP000481421"/>
    </source>
</evidence>
<keyword evidence="4 9" id="KW-0808">Transferase</keyword>
<proteinExistence type="inferred from homology"/>
<feature type="binding site" evidence="9">
    <location>
        <position position="384"/>
    </location>
    <ligand>
        <name>substrate</name>
    </ligand>
</feature>
<evidence type="ECO:0000256" key="2">
    <source>
        <dbReference type="ARBA" id="ARBA00005063"/>
    </source>
</evidence>
<feature type="binding site" evidence="9">
    <location>
        <position position="231"/>
    </location>
    <ligand>
        <name>pyridoxal 5'-phosphate</name>
        <dbReference type="ChEBI" id="CHEBI:597326"/>
    </ligand>
</feature>
<comment type="cofactor">
    <cofactor evidence="1 9">
        <name>pyridoxal 5'-phosphate</name>
        <dbReference type="ChEBI" id="CHEBI:597326"/>
    </cofactor>
</comment>
<dbReference type="GO" id="GO:0004141">
    <property type="term" value="F:dethiobiotin synthase activity"/>
    <property type="evidence" value="ECO:0007669"/>
    <property type="project" value="TreeGrafter"/>
</dbReference>
<comment type="pathway">
    <text evidence="2 9">Cofactor biosynthesis; biotin biosynthesis; 7,8-diaminononanoate from 8-amino-7-oxononanoate (SAM route): step 1/1.</text>
</comment>
<comment type="caution">
    <text evidence="10">The sequence shown here is derived from an EMBL/GenBank/DDBJ whole genome shotgun (WGS) entry which is preliminary data.</text>
</comment>